<dbReference type="GO" id="GO:0071846">
    <property type="term" value="P:actin filament debranching"/>
    <property type="evidence" value="ECO:0007669"/>
    <property type="project" value="InterPro"/>
</dbReference>
<organism evidence="4 5">
    <name type="scientific">Acrasis kona</name>
    <dbReference type="NCBI Taxonomy" id="1008807"/>
    <lineage>
        <taxon>Eukaryota</taxon>
        <taxon>Discoba</taxon>
        <taxon>Heterolobosea</taxon>
        <taxon>Tetramitia</taxon>
        <taxon>Eutetramitia</taxon>
        <taxon>Acrasidae</taxon>
        <taxon>Acrasis</taxon>
    </lineage>
</organism>
<dbReference type="PANTHER" id="PTHR11249:SF2">
    <property type="entry name" value="GLIA MATURATION FACTOR"/>
    <property type="match status" value="1"/>
</dbReference>
<evidence type="ECO:0000256" key="2">
    <source>
        <dbReference type="PIRNR" id="PIRNR001788"/>
    </source>
</evidence>
<dbReference type="GO" id="GO:0071933">
    <property type="term" value="F:Arp2/3 complex binding"/>
    <property type="evidence" value="ECO:0007669"/>
    <property type="project" value="InterPro"/>
</dbReference>
<comment type="similarity">
    <text evidence="1 2">Belongs to the actin-binding proteins ADF family. GMF subfamily.</text>
</comment>
<dbReference type="GO" id="GO:0034316">
    <property type="term" value="P:negative regulation of Arp2/3 complex-mediated actin nucleation"/>
    <property type="evidence" value="ECO:0007669"/>
    <property type="project" value="TreeGrafter"/>
</dbReference>
<dbReference type="InterPro" id="IPR029006">
    <property type="entry name" value="ADF-H/Gelsolin-like_dom_sf"/>
</dbReference>
<dbReference type="PANTHER" id="PTHR11249">
    <property type="entry name" value="GLIAL FACTOR NATURATION FACTOR"/>
    <property type="match status" value="1"/>
</dbReference>
<dbReference type="PIRSF" id="PIRSF001788">
    <property type="entry name" value="GMF-beta"/>
    <property type="match status" value="1"/>
</dbReference>
<dbReference type="SMART" id="SM00102">
    <property type="entry name" value="ADF"/>
    <property type="match status" value="1"/>
</dbReference>
<evidence type="ECO:0000256" key="1">
    <source>
        <dbReference type="ARBA" id="ARBA00010055"/>
    </source>
</evidence>
<protein>
    <submittedName>
        <fullName evidence="4">Gmfb</fullName>
    </submittedName>
</protein>
<dbReference type="PROSITE" id="PS51263">
    <property type="entry name" value="ADF_H"/>
    <property type="match status" value="1"/>
</dbReference>
<dbReference type="InterPro" id="IPR011171">
    <property type="entry name" value="GMF"/>
</dbReference>
<reference evidence="4 5" key="1">
    <citation type="submission" date="2024-03" db="EMBL/GenBank/DDBJ databases">
        <title>The Acrasis kona genome and developmental transcriptomes reveal deep origins of eukaryotic multicellular pathways.</title>
        <authorList>
            <person name="Sheikh S."/>
            <person name="Fu C.-J."/>
            <person name="Brown M.W."/>
            <person name="Baldauf S.L."/>
        </authorList>
    </citation>
    <scope>NUCLEOTIDE SEQUENCE [LARGE SCALE GENOMIC DNA]</scope>
    <source>
        <strain evidence="4 5">ATCC MYA-3509</strain>
    </source>
</reference>
<dbReference type="Pfam" id="PF00241">
    <property type="entry name" value="Cofilin_ADF"/>
    <property type="match status" value="1"/>
</dbReference>
<dbReference type="AlphaFoldDB" id="A0AAW2YR11"/>
<proteinExistence type="inferred from homology"/>
<evidence type="ECO:0000313" key="5">
    <source>
        <dbReference type="Proteomes" id="UP001431209"/>
    </source>
</evidence>
<dbReference type="GO" id="GO:0030864">
    <property type="term" value="C:cortical actin cytoskeleton"/>
    <property type="evidence" value="ECO:0007669"/>
    <property type="project" value="TreeGrafter"/>
</dbReference>
<dbReference type="SUPFAM" id="SSF55753">
    <property type="entry name" value="Actin depolymerizing proteins"/>
    <property type="match status" value="1"/>
</dbReference>
<accession>A0AAW2YR11</accession>
<evidence type="ECO:0000313" key="4">
    <source>
        <dbReference type="EMBL" id="KAL0479808.1"/>
    </source>
</evidence>
<sequence>MAQEVSIGKEVEEAFKKLRFSRADHNIGMILKINKDAMALEIEYNYTEPDTTLEAIKEDLEDQNPRFILFSYKWQLGDRVNFPIIFIYFSPEGSSPYLNMLYSRLKPILSNKLNIQRQYEVRELDEEDVLTEAWLLERLKGAK</sequence>
<evidence type="ECO:0000259" key="3">
    <source>
        <dbReference type="PROSITE" id="PS51263"/>
    </source>
</evidence>
<name>A0AAW2YR11_9EUKA</name>
<dbReference type="Proteomes" id="UP001431209">
    <property type="component" value="Unassembled WGS sequence"/>
</dbReference>
<dbReference type="EMBL" id="JAOPGA020000603">
    <property type="protein sequence ID" value="KAL0479808.1"/>
    <property type="molecule type" value="Genomic_DNA"/>
</dbReference>
<feature type="domain" description="ADF-H" evidence="3">
    <location>
        <begin position="2"/>
        <end position="140"/>
    </location>
</feature>
<gene>
    <name evidence="4" type="ORF">AKO1_007473</name>
</gene>
<comment type="caution">
    <text evidence="4">The sequence shown here is derived from an EMBL/GenBank/DDBJ whole genome shotgun (WGS) entry which is preliminary data.</text>
</comment>
<dbReference type="GO" id="GO:0003779">
    <property type="term" value="F:actin binding"/>
    <property type="evidence" value="ECO:0007669"/>
    <property type="project" value="InterPro"/>
</dbReference>
<dbReference type="InterPro" id="IPR002108">
    <property type="entry name" value="ADF-H"/>
</dbReference>
<dbReference type="Gene3D" id="3.40.20.10">
    <property type="entry name" value="Severin"/>
    <property type="match status" value="1"/>
</dbReference>
<keyword evidence="5" id="KW-1185">Reference proteome</keyword>